<reference evidence="8 9" key="2">
    <citation type="submission" date="2018-09" db="EMBL/GenBank/DDBJ databases">
        <title>A high-quality reference genome of wild soybean provides a powerful tool to mine soybean genomes.</title>
        <authorList>
            <person name="Xie M."/>
            <person name="Chung C.Y.L."/>
            <person name="Li M.-W."/>
            <person name="Wong F.-L."/>
            <person name="Chan T.-F."/>
            <person name="Lam H.-M."/>
        </authorList>
    </citation>
    <scope>NUCLEOTIDE SEQUENCE [LARGE SCALE GENOMIC DNA]</scope>
    <source>
        <strain evidence="9">cv. W05</strain>
        <tissue evidence="8">Hypocotyl of etiolated seedlings</tissue>
    </source>
</reference>
<accession>A0A0B2QSJ7</accession>
<organism evidence="7">
    <name type="scientific">Glycine soja</name>
    <name type="common">Wild soybean</name>
    <dbReference type="NCBI Taxonomy" id="3848"/>
    <lineage>
        <taxon>Eukaryota</taxon>
        <taxon>Viridiplantae</taxon>
        <taxon>Streptophyta</taxon>
        <taxon>Embryophyta</taxon>
        <taxon>Tracheophyta</taxon>
        <taxon>Spermatophyta</taxon>
        <taxon>Magnoliopsida</taxon>
        <taxon>eudicotyledons</taxon>
        <taxon>Gunneridae</taxon>
        <taxon>Pentapetalae</taxon>
        <taxon>rosids</taxon>
        <taxon>fabids</taxon>
        <taxon>Fabales</taxon>
        <taxon>Fabaceae</taxon>
        <taxon>Papilionoideae</taxon>
        <taxon>50 kb inversion clade</taxon>
        <taxon>NPAAA clade</taxon>
        <taxon>indigoferoid/millettioid clade</taxon>
        <taxon>Phaseoleae</taxon>
        <taxon>Glycine</taxon>
        <taxon>Glycine subgen. Soja</taxon>
    </lineage>
</organism>
<protein>
    <recommendedName>
        <fullName evidence="6">TF-B3 domain-containing protein</fullName>
    </recommendedName>
</protein>
<dbReference type="SUPFAM" id="SSF101936">
    <property type="entry name" value="DNA-binding pseudobarrel domain"/>
    <property type="match status" value="1"/>
</dbReference>
<sequence>MHEASGNQLVDNNHNNTYGGPQVRIFREQLTKYKASGSQLSLPPGFAKFLWESKFQTLSLINAEGLEEICHQRIHTKETKSIKTGRCWKKFCSKSRFKQGDTIKFEFGDKNENVAKVTKEIV</sequence>
<dbReference type="Pfam" id="PF02362">
    <property type="entry name" value="B3"/>
    <property type="match status" value="1"/>
</dbReference>
<keyword evidence="5" id="KW-0539">Nucleus</keyword>
<evidence type="ECO:0000313" key="9">
    <source>
        <dbReference type="Proteomes" id="UP000289340"/>
    </source>
</evidence>
<gene>
    <name evidence="8" type="ORF">D0Y65_030667</name>
    <name evidence="7" type="ORF">glysoja_048959</name>
</gene>
<evidence type="ECO:0000256" key="4">
    <source>
        <dbReference type="ARBA" id="ARBA00023163"/>
    </source>
</evidence>
<keyword evidence="4" id="KW-0804">Transcription</keyword>
<name>A0A0B2QSJ7_GLYSO</name>
<dbReference type="EMBL" id="QZWG01000011">
    <property type="protein sequence ID" value="RZB81011.1"/>
    <property type="molecule type" value="Genomic_DNA"/>
</dbReference>
<dbReference type="AlphaFoldDB" id="A0A0B2QSJ7"/>
<evidence type="ECO:0000256" key="3">
    <source>
        <dbReference type="ARBA" id="ARBA00023125"/>
    </source>
</evidence>
<dbReference type="InterPro" id="IPR015300">
    <property type="entry name" value="DNA-bd_pseudobarrel_sf"/>
</dbReference>
<evidence type="ECO:0000256" key="5">
    <source>
        <dbReference type="ARBA" id="ARBA00023242"/>
    </source>
</evidence>
<dbReference type="Proteomes" id="UP000053555">
    <property type="component" value="Unassembled WGS sequence"/>
</dbReference>
<feature type="domain" description="TF-B3" evidence="6">
    <location>
        <begin position="25"/>
        <end position="121"/>
    </location>
</feature>
<keyword evidence="9" id="KW-1185">Reference proteome</keyword>
<dbReference type="Gene3D" id="2.40.330.10">
    <property type="entry name" value="DNA-binding pseudobarrel domain"/>
    <property type="match status" value="1"/>
</dbReference>
<evidence type="ECO:0000256" key="2">
    <source>
        <dbReference type="ARBA" id="ARBA00023015"/>
    </source>
</evidence>
<dbReference type="GO" id="GO:0003677">
    <property type="term" value="F:DNA binding"/>
    <property type="evidence" value="ECO:0007669"/>
    <property type="project" value="UniProtKB-KW"/>
</dbReference>
<reference evidence="7" key="1">
    <citation type="submission" date="2014-07" db="EMBL/GenBank/DDBJ databases">
        <title>Identification of a novel salt tolerance gene in wild soybean by whole-genome sequencing.</title>
        <authorList>
            <person name="Lam H.-M."/>
            <person name="Qi X."/>
            <person name="Li M.-W."/>
            <person name="Liu X."/>
            <person name="Xie M."/>
            <person name="Ni M."/>
            <person name="Xu X."/>
        </authorList>
    </citation>
    <scope>NUCLEOTIDE SEQUENCE [LARGE SCALE GENOMIC DNA]</scope>
    <source>
        <tissue evidence="7">Root</tissue>
    </source>
</reference>
<evidence type="ECO:0000259" key="6">
    <source>
        <dbReference type="PROSITE" id="PS50863"/>
    </source>
</evidence>
<dbReference type="PROSITE" id="PS50863">
    <property type="entry name" value="B3"/>
    <property type="match status" value="1"/>
</dbReference>
<evidence type="ECO:0000313" key="8">
    <source>
        <dbReference type="EMBL" id="RZB81011.1"/>
    </source>
</evidence>
<dbReference type="GO" id="GO:0005634">
    <property type="term" value="C:nucleus"/>
    <property type="evidence" value="ECO:0007669"/>
    <property type="project" value="UniProtKB-SubCell"/>
</dbReference>
<keyword evidence="2" id="KW-0805">Transcription regulation</keyword>
<dbReference type="EMBL" id="KN656901">
    <property type="protein sequence ID" value="KHN22773.1"/>
    <property type="molecule type" value="Genomic_DNA"/>
</dbReference>
<proteinExistence type="predicted"/>
<comment type="subcellular location">
    <subcellularLocation>
        <location evidence="1">Nucleus</location>
    </subcellularLocation>
</comment>
<dbReference type="Proteomes" id="UP000289340">
    <property type="component" value="Chromosome 11"/>
</dbReference>
<dbReference type="InterPro" id="IPR003340">
    <property type="entry name" value="B3_DNA-bd"/>
</dbReference>
<evidence type="ECO:0000313" key="7">
    <source>
        <dbReference type="EMBL" id="KHN22773.1"/>
    </source>
</evidence>
<evidence type="ECO:0000256" key="1">
    <source>
        <dbReference type="ARBA" id="ARBA00004123"/>
    </source>
</evidence>
<keyword evidence="3" id="KW-0238">DNA-binding</keyword>